<reference evidence="9" key="3">
    <citation type="submission" date="2024-01" db="EMBL/GenBank/DDBJ databases">
        <authorList>
            <person name="Coelho M.A."/>
            <person name="David-Palma M."/>
            <person name="Shea T."/>
            <person name="Sun S."/>
            <person name="Cuomo C.A."/>
            <person name="Heitman J."/>
        </authorList>
    </citation>
    <scope>NUCLEOTIDE SEQUENCE</scope>
    <source>
        <strain evidence="9">CBS 7841</strain>
    </source>
</reference>
<feature type="domain" description="Isochorismatase-like" evidence="8">
    <location>
        <begin position="161"/>
        <end position="231"/>
    </location>
</feature>
<dbReference type="GO" id="GO:0008936">
    <property type="term" value="F:nicotinamidase activity"/>
    <property type="evidence" value="ECO:0007669"/>
    <property type="project" value="UniProtKB-EC"/>
</dbReference>
<evidence type="ECO:0000313" key="10">
    <source>
        <dbReference type="Proteomes" id="UP000094043"/>
    </source>
</evidence>
<gene>
    <name evidence="9" type="ORF">L203_104881</name>
</gene>
<evidence type="ECO:0000259" key="8">
    <source>
        <dbReference type="Pfam" id="PF00857"/>
    </source>
</evidence>
<dbReference type="Proteomes" id="UP000094043">
    <property type="component" value="Chromosome 6"/>
</dbReference>
<dbReference type="InterPro" id="IPR000868">
    <property type="entry name" value="Isochorismatase-like_dom"/>
</dbReference>
<reference evidence="9" key="1">
    <citation type="submission" date="2016-06" db="EMBL/GenBank/DDBJ databases">
        <authorList>
            <person name="Cuomo C."/>
            <person name="Litvintseva A."/>
            <person name="Heitman J."/>
            <person name="Chen Y."/>
            <person name="Sun S."/>
            <person name="Springer D."/>
            <person name="Dromer F."/>
            <person name="Young S."/>
            <person name="Zeng Q."/>
            <person name="Chapman S."/>
            <person name="Gujja S."/>
            <person name="Saif S."/>
            <person name="Birren B."/>
        </authorList>
    </citation>
    <scope>NUCLEOTIDE SEQUENCE</scope>
    <source>
        <strain evidence="9">CBS 7841</strain>
    </source>
</reference>
<dbReference type="InterPro" id="IPR036380">
    <property type="entry name" value="Isochorismatase-like_sf"/>
</dbReference>
<dbReference type="Pfam" id="PF00857">
    <property type="entry name" value="Isochorismatase"/>
    <property type="match status" value="2"/>
</dbReference>
<reference evidence="9" key="2">
    <citation type="journal article" date="2022" name="Elife">
        <title>Obligate sexual reproduction of a homothallic fungus closely related to the Cryptococcus pathogenic species complex.</title>
        <authorList>
            <person name="Passer A.R."/>
            <person name="Clancey S.A."/>
            <person name="Shea T."/>
            <person name="David-Palma M."/>
            <person name="Averette A.F."/>
            <person name="Boekhout T."/>
            <person name="Porcel B.M."/>
            <person name="Nowrousian M."/>
            <person name="Cuomo C.A."/>
            <person name="Sun S."/>
            <person name="Heitman J."/>
            <person name="Coelho M.A."/>
        </authorList>
    </citation>
    <scope>NUCLEOTIDE SEQUENCE</scope>
    <source>
        <strain evidence="9">CBS 7841</strain>
    </source>
</reference>
<comment type="pathway">
    <text evidence="5">Cofactor biosynthesis; nicotinate biosynthesis; nicotinate from nicotinamide: step 1/1.</text>
</comment>
<dbReference type="SUPFAM" id="SSF52499">
    <property type="entry name" value="Isochorismatase-like hydrolases"/>
    <property type="match status" value="1"/>
</dbReference>
<protein>
    <recommendedName>
        <fullName evidence="6">nicotinamidase</fullName>
        <ecNumber evidence="6">3.5.1.19</ecNumber>
    </recommendedName>
    <alternativeName>
        <fullName evidence="7">Nicotinamide deamidase</fullName>
    </alternativeName>
</protein>
<dbReference type="EC" id="3.5.1.19" evidence="6"/>
<keyword evidence="3" id="KW-0479">Metal-binding</keyword>
<dbReference type="EMBL" id="CP143789">
    <property type="protein sequence ID" value="WVN89651.1"/>
    <property type="molecule type" value="Genomic_DNA"/>
</dbReference>
<dbReference type="GO" id="GO:0019363">
    <property type="term" value="P:pyridine nucleotide biosynthetic process"/>
    <property type="evidence" value="ECO:0007669"/>
    <property type="project" value="UniProtKB-KW"/>
</dbReference>
<evidence type="ECO:0000256" key="6">
    <source>
        <dbReference type="ARBA" id="ARBA00039017"/>
    </source>
</evidence>
<dbReference type="RefSeq" id="XP_066070351.1">
    <property type="nucleotide sequence ID" value="XM_066214254.1"/>
</dbReference>
<keyword evidence="10" id="KW-1185">Reference proteome</keyword>
<name>A0AAJ8JWE0_9TREE</name>
<dbReference type="GeneID" id="91089090"/>
<evidence type="ECO:0000256" key="5">
    <source>
        <dbReference type="ARBA" id="ARBA00037900"/>
    </source>
</evidence>
<feature type="domain" description="Isochorismatase-like" evidence="8">
    <location>
        <begin position="4"/>
        <end position="105"/>
    </location>
</feature>
<comment type="similarity">
    <text evidence="1">Belongs to the isochorismatase family.</text>
</comment>
<evidence type="ECO:0000256" key="1">
    <source>
        <dbReference type="ARBA" id="ARBA00006336"/>
    </source>
</evidence>
<dbReference type="PANTHER" id="PTHR11080:SF2">
    <property type="entry name" value="LD05707P"/>
    <property type="match status" value="1"/>
</dbReference>
<evidence type="ECO:0000256" key="3">
    <source>
        <dbReference type="ARBA" id="ARBA00022723"/>
    </source>
</evidence>
<evidence type="ECO:0000256" key="2">
    <source>
        <dbReference type="ARBA" id="ARBA00022642"/>
    </source>
</evidence>
<keyword evidence="4" id="KW-0378">Hydrolase</keyword>
<organism evidence="9 10">
    <name type="scientific">Cryptococcus depauperatus CBS 7841</name>
    <dbReference type="NCBI Taxonomy" id="1295531"/>
    <lineage>
        <taxon>Eukaryota</taxon>
        <taxon>Fungi</taxon>
        <taxon>Dikarya</taxon>
        <taxon>Basidiomycota</taxon>
        <taxon>Agaricomycotina</taxon>
        <taxon>Tremellomycetes</taxon>
        <taxon>Tremellales</taxon>
        <taxon>Cryptococcaceae</taxon>
        <taxon>Cryptococcus</taxon>
    </lineage>
</organism>
<dbReference type="AlphaFoldDB" id="A0AAJ8JWE0"/>
<sequence length="260" mass="28568">MNKTALIIVDVQNDFLPPNGSLAVSDGQAVLPVINKLLDPFWDWTVVVASQDYHPRGHISFASTHPPHSPFSQLPLVNAYGESYIQTLWPDHCIQGKSGSEIEAGLAEALTRHGNVKVVCKGVHHQLEAYSAFQGIMLATPFPPIEPSVNQKEPEIVPPKSSELAEYLTQKGIEKVVIVGLATDFCVLQTALSSLSCSFSTLLLAPGMRAISSKDERKAFDTVEKLGGVVLGRDGKEWEQDLFEWTHNVVCRLDTKRQEP</sequence>
<keyword evidence="2" id="KW-0662">Pyridine nucleotide biosynthesis</keyword>
<dbReference type="PANTHER" id="PTHR11080">
    <property type="entry name" value="PYRAZINAMIDASE/NICOTINAMIDASE"/>
    <property type="match status" value="1"/>
</dbReference>
<evidence type="ECO:0000256" key="4">
    <source>
        <dbReference type="ARBA" id="ARBA00022801"/>
    </source>
</evidence>
<evidence type="ECO:0000313" key="9">
    <source>
        <dbReference type="EMBL" id="WVN89651.1"/>
    </source>
</evidence>
<evidence type="ECO:0000256" key="7">
    <source>
        <dbReference type="ARBA" id="ARBA00043224"/>
    </source>
</evidence>
<dbReference type="KEGG" id="cdep:91089090"/>
<accession>A0AAJ8JWE0</accession>
<proteinExistence type="inferred from homology"/>
<dbReference type="Gene3D" id="3.40.50.850">
    <property type="entry name" value="Isochorismatase-like"/>
    <property type="match status" value="1"/>
</dbReference>
<dbReference type="GO" id="GO:0046872">
    <property type="term" value="F:metal ion binding"/>
    <property type="evidence" value="ECO:0007669"/>
    <property type="project" value="UniProtKB-KW"/>
</dbReference>
<dbReference type="InterPro" id="IPR052347">
    <property type="entry name" value="Isochorismatase_Nicotinamidase"/>
</dbReference>